<evidence type="ECO:0000259" key="6">
    <source>
        <dbReference type="Pfam" id="PF00155"/>
    </source>
</evidence>
<evidence type="ECO:0000256" key="2">
    <source>
        <dbReference type="ARBA" id="ARBA00007441"/>
    </source>
</evidence>
<dbReference type="EMBL" id="VFOP01000001">
    <property type="protein sequence ID" value="TQL50002.1"/>
    <property type="molecule type" value="Genomic_DNA"/>
</dbReference>
<dbReference type="InterPro" id="IPR050596">
    <property type="entry name" value="AspAT/PAT-like"/>
</dbReference>
<sequence length="398" mass="43417">MTLARRLERLGTETAFAVALAAADWGSRGNTIYPFHLGDINIPTAPHIVEAMNRAIADGKTGYCPGAGIPELREALAEDIGGQRGIEVDPGNVVVMTGGKPVITKFIQTVMDPGQEVLYPNPGFPIYESQIEYHGGTAVPYRYLPTEDGFRIDLDQVRAAITDRTVAIIYNDLQNPISAESTPEERQAIADLAVEHDLWVLSDEAYFEMRYEGESSSIAALPGMAERTVILYTFSKKFAMTGSRLGCAVAPPEVASVFSTLNTNDESCTTHYVQWAGIEALRGSQQSVSDMLGVLRSRRDATCELVNAIPGMSVEVPRSTFYVFPDVTEAMERVGTADLGDFAEQALHATGVSFCTRRHFGRPVPGEDRHYIRLAYSGIDESAIREGLGRLGEWVESA</sequence>
<evidence type="ECO:0000256" key="5">
    <source>
        <dbReference type="ARBA" id="ARBA00022898"/>
    </source>
</evidence>
<dbReference type="Pfam" id="PF00155">
    <property type="entry name" value="Aminotran_1_2"/>
    <property type="match status" value="1"/>
</dbReference>
<reference evidence="7 8" key="1">
    <citation type="submission" date="2019-06" db="EMBL/GenBank/DDBJ databases">
        <title>Sequencing the genomes of 1000 actinobacteria strains.</title>
        <authorList>
            <person name="Klenk H.-P."/>
        </authorList>
    </citation>
    <scope>NUCLEOTIDE SEQUENCE [LARGE SCALE GENOMIC DNA]</scope>
    <source>
        <strain evidence="7 8">DSM 12335</strain>
    </source>
</reference>
<keyword evidence="5" id="KW-0663">Pyridoxal phosphate</keyword>
<comment type="caution">
    <text evidence="7">The sequence shown here is derived from an EMBL/GenBank/DDBJ whole genome shotgun (WGS) entry which is preliminary data.</text>
</comment>
<evidence type="ECO:0000256" key="1">
    <source>
        <dbReference type="ARBA" id="ARBA00001933"/>
    </source>
</evidence>
<evidence type="ECO:0000313" key="7">
    <source>
        <dbReference type="EMBL" id="TQL50002.1"/>
    </source>
</evidence>
<keyword evidence="4 7" id="KW-0808">Transferase</keyword>
<feature type="domain" description="Aminotransferase class I/classII large" evidence="6">
    <location>
        <begin position="42"/>
        <end position="391"/>
    </location>
</feature>
<dbReference type="PANTHER" id="PTHR46383:SF1">
    <property type="entry name" value="ASPARTATE AMINOTRANSFERASE"/>
    <property type="match status" value="1"/>
</dbReference>
<evidence type="ECO:0000256" key="4">
    <source>
        <dbReference type="ARBA" id="ARBA00022679"/>
    </source>
</evidence>
<evidence type="ECO:0000256" key="3">
    <source>
        <dbReference type="ARBA" id="ARBA00022576"/>
    </source>
</evidence>
<evidence type="ECO:0000313" key="8">
    <source>
        <dbReference type="Proteomes" id="UP000319516"/>
    </source>
</evidence>
<dbReference type="GO" id="GO:0008483">
    <property type="term" value="F:transaminase activity"/>
    <property type="evidence" value="ECO:0007669"/>
    <property type="project" value="UniProtKB-KW"/>
</dbReference>
<accession>A0A542YPG6</accession>
<dbReference type="InterPro" id="IPR015421">
    <property type="entry name" value="PyrdxlP-dep_Trfase_major"/>
</dbReference>
<organism evidence="7 8">
    <name type="scientific">Ornithinicoccus hortensis</name>
    <dbReference type="NCBI Taxonomy" id="82346"/>
    <lineage>
        <taxon>Bacteria</taxon>
        <taxon>Bacillati</taxon>
        <taxon>Actinomycetota</taxon>
        <taxon>Actinomycetes</taxon>
        <taxon>Micrococcales</taxon>
        <taxon>Intrasporangiaceae</taxon>
        <taxon>Ornithinicoccus</taxon>
    </lineage>
</organism>
<dbReference type="SUPFAM" id="SSF53383">
    <property type="entry name" value="PLP-dependent transferases"/>
    <property type="match status" value="1"/>
</dbReference>
<dbReference type="InterPro" id="IPR004839">
    <property type="entry name" value="Aminotransferase_I/II_large"/>
</dbReference>
<comment type="cofactor">
    <cofactor evidence="1">
        <name>pyridoxal 5'-phosphate</name>
        <dbReference type="ChEBI" id="CHEBI:597326"/>
    </cofactor>
</comment>
<dbReference type="GO" id="GO:0030170">
    <property type="term" value="F:pyridoxal phosphate binding"/>
    <property type="evidence" value="ECO:0007669"/>
    <property type="project" value="InterPro"/>
</dbReference>
<keyword evidence="8" id="KW-1185">Reference proteome</keyword>
<dbReference type="RefSeq" id="WP_141784197.1">
    <property type="nucleotide sequence ID" value="NZ_BAAAIK010000004.1"/>
</dbReference>
<dbReference type="InterPro" id="IPR015422">
    <property type="entry name" value="PyrdxlP-dep_Trfase_small"/>
</dbReference>
<name>A0A542YPG6_9MICO</name>
<dbReference type="OrthoDB" id="4436468at2"/>
<comment type="similarity">
    <text evidence="2">Belongs to the class-I pyridoxal-phosphate-dependent aminotransferase family.</text>
</comment>
<dbReference type="Gene3D" id="3.40.640.10">
    <property type="entry name" value="Type I PLP-dependent aspartate aminotransferase-like (Major domain)"/>
    <property type="match status" value="1"/>
</dbReference>
<dbReference type="PANTHER" id="PTHR46383">
    <property type="entry name" value="ASPARTATE AMINOTRANSFERASE"/>
    <property type="match status" value="1"/>
</dbReference>
<gene>
    <name evidence="7" type="ORF">FB467_1103</name>
</gene>
<dbReference type="CDD" id="cd00609">
    <property type="entry name" value="AAT_like"/>
    <property type="match status" value="1"/>
</dbReference>
<dbReference type="GO" id="GO:0006520">
    <property type="term" value="P:amino acid metabolic process"/>
    <property type="evidence" value="ECO:0007669"/>
    <property type="project" value="InterPro"/>
</dbReference>
<dbReference type="Gene3D" id="3.90.1150.10">
    <property type="entry name" value="Aspartate Aminotransferase, domain 1"/>
    <property type="match status" value="1"/>
</dbReference>
<protein>
    <submittedName>
        <fullName evidence="7">Aspartate/methionine/tyrosine aminotransferase</fullName>
    </submittedName>
</protein>
<dbReference type="Proteomes" id="UP000319516">
    <property type="component" value="Unassembled WGS sequence"/>
</dbReference>
<keyword evidence="3 7" id="KW-0032">Aminotransferase</keyword>
<proteinExistence type="inferred from homology"/>
<dbReference type="AlphaFoldDB" id="A0A542YPG6"/>
<dbReference type="InterPro" id="IPR015424">
    <property type="entry name" value="PyrdxlP-dep_Trfase"/>
</dbReference>